<feature type="compositionally biased region" description="Basic and acidic residues" evidence="6">
    <location>
        <begin position="494"/>
        <end position="505"/>
    </location>
</feature>
<proteinExistence type="inferred from homology"/>
<feature type="active site" description="Nucleophile" evidence="4">
    <location>
        <position position="627"/>
    </location>
</feature>
<gene>
    <name evidence="7" type="ORF">BLNAU_3650</name>
</gene>
<dbReference type="InterPro" id="IPR012677">
    <property type="entry name" value="Nucleotide-bd_a/b_plait_sf"/>
</dbReference>
<evidence type="ECO:0000313" key="8">
    <source>
        <dbReference type="Proteomes" id="UP001281761"/>
    </source>
</evidence>
<dbReference type="SUPFAM" id="SSF53335">
    <property type="entry name" value="S-adenosyl-L-methionine-dependent methyltransferases"/>
    <property type="match status" value="1"/>
</dbReference>
<feature type="region of interest" description="Disordered" evidence="6">
    <location>
        <begin position="686"/>
        <end position="705"/>
    </location>
</feature>
<dbReference type="SUPFAM" id="SSF54928">
    <property type="entry name" value="RNA-binding domain, RBD"/>
    <property type="match status" value="1"/>
</dbReference>
<evidence type="ECO:0000313" key="7">
    <source>
        <dbReference type="EMBL" id="KAK2961528.1"/>
    </source>
</evidence>
<feature type="compositionally biased region" description="Basic and acidic residues" evidence="6">
    <location>
        <begin position="116"/>
        <end position="140"/>
    </location>
</feature>
<comment type="similarity">
    <text evidence="4">Belongs to the class I-like SAM-binding methyltransferase superfamily. RNA M5U methyltransferase family.</text>
</comment>
<dbReference type="InterPro" id="IPR035979">
    <property type="entry name" value="RBD_domain_sf"/>
</dbReference>
<reference evidence="7 8" key="1">
    <citation type="journal article" date="2022" name="bioRxiv">
        <title>Genomics of Preaxostyla Flagellates Illuminates Evolutionary Transitions and the Path Towards Mitochondrial Loss.</title>
        <authorList>
            <person name="Novak L.V.F."/>
            <person name="Treitli S.C."/>
            <person name="Pyrih J."/>
            <person name="Halakuc P."/>
            <person name="Pipaliya S.V."/>
            <person name="Vacek V."/>
            <person name="Brzon O."/>
            <person name="Soukal P."/>
            <person name="Eme L."/>
            <person name="Dacks J.B."/>
            <person name="Karnkowska A."/>
            <person name="Elias M."/>
            <person name="Hampl V."/>
        </authorList>
    </citation>
    <scope>NUCLEOTIDE SEQUENCE [LARGE SCALE GENOMIC DNA]</scope>
    <source>
        <strain evidence="7">NAU3</strain>
        <tissue evidence="7">Gut</tissue>
    </source>
</reference>
<feature type="region of interest" description="Disordered" evidence="6">
    <location>
        <begin position="1"/>
        <end position="36"/>
    </location>
</feature>
<keyword evidence="2 4" id="KW-0808">Transferase</keyword>
<keyword evidence="1 4" id="KW-0489">Methyltransferase</keyword>
<evidence type="ECO:0000256" key="1">
    <source>
        <dbReference type="ARBA" id="ARBA00022603"/>
    </source>
</evidence>
<dbReference type="PROSITE" id="PS01231">
    <property type="entry name" value="TRMA_2"/>
    <property type="match status" value="1"/>
</dbReference>
<dbReference type="InterPro" id="IPR030391">
    <property type="entry name" value="MeTrfase_TrmA_CS"/>
</dbReference>
<dbReference type="InterPro" id="IPR010280">
    <property type="entry name" value="U5_MeTrfase_fam"/>
</dbReference>
<dbReference type="EMBL" id="JARBJD010000016">
    <property type="protein sequence ID" value="KAK2961528.1"/>
    <property type="molecule type" value="Genomic_DNA"/>
</dbReference>
<sequence>MSQTTELGSDAVSSEVQSETTQPLISDQHQGENKSAVGHHDFELKLDQVPPYFSGQNMEDFVREQGLTTFRRIRKAPRWKYCFISFESEADMVDGLQKLKEMTVKGRQLKVSRAKQPKDKHTPQIPKASEKITKVKRDSPDNEQPDEGQGKEIRVEETGLDNDDDELIPTSETTKTVLEATAPNFGTPYERQLIQKRRVAIKSIQKIGRLLKQNKATPTPFWIDSHNKSPACPFEGLFPSPVTEKYRNKIKFTIGYDIGNNPCVGFCVGRRADRGLIIAKPDDCPLIPQLSIDLANGLTEWIKTSSPWKAYEMVSHTGFFRELMVRVSRKDELMVCCVVCSTNTTPEEMLDAKSQFLQFLHTFPHPYHSVMWGINNGFSTGVDCDVEYGLLEGQDSITETLLGKSFRISPNSFFQVNTLGAELLFTKVNDFLSLPISAIYDGLKFKADRKNNLRFEILYNTTTDDAYNGSVTAQDLENERGFVAASKIPKLWEERKEGDAEGAGEKEEEGEKEETDDEQRTLLDVCCGTGTIGICLRKKNDRLIGLELEPSAVQNAFENAALNAIPKELHMFYQGKAEDTIAKAISEFGLGNSPLAIVDPPRSGLHMSIIETLRKTTQITRLVYVSCNHDSFERDTIRLISARFQGKKCPNFVFVRAASVDMFPHTDHLEMIGLFVRESELTKEEERRQAIEQIEQRTEKSDIPE</sequence>
<dbReference type="InterPro" id="IPR045850">
    <property type="entry name" value="TRM2_met"/>
</dbReference>
<dbReference type="Gene3D" id="2.40.50.1070">
    <property type="match status" value="1"/>
</dbReference>
<dbReference type="InterPro" id="IPR030390">
    <property type="entry name" value="MeTrfase_TrmA_AS"/>
</dbReference>
<protein>
    <submittedName>
        <fullName evidence="7">Zinc finger family protein</fullName>
    </submittedName>
</protein>
<keyword evidence="3 4" id="KW-0949">S-adenosyl-L-methionine</keyword>
<evidence type="ECO:0000256" key="6">
    <source>
        <dbReference type="SAM" id="MobiDB-lite"/>
    </source>
</evidence>
<dbReference type="PROSITE" id="PS51687">
    <property type="entry name" value="SAM_MT_RNA_M5U"/>
    <property type="match status" value="1"/>
</dbReference>
<dbReference type="Gene3D" id="3.40.50.150">
    <property type="entry name" value="Vaccinia Virus protein VP39"/>
    <property type="match status" value="2"/>
</dbReference>
<dbReference type="CDD" id="cd02440">
    <property type="entry name" value="AdoMet_MTases"/>
    <property type="match status" value="1"/>
</dbReference>
<feature type="compositionally biased region" description="Basic and acidic residues" evidence="6">
    <location>
        <begin position="148"/>
        <end position="157"/>
    </location>
</feature>
<name>A0ABQ9YCP9_9EUKA</name>
<dbReference type="Pfam" id="PF05958">
    <property type="entry name" value="tRNA_U5-meth_tr"/>
    <property type="match status" value="1"/>
</dbReference>
<keyword evidence="8" id="KW-1185">Reference proteome</keyword>
<dbReference type="InterPro" id="IPR029063">
    <property type="entry name" value="SAM-dependent_MTases_sf"/>
</dbReference>
<dbReference type="Proteomes" id="UP001281761">
    <property type="component" value="Unassembled WGS sequence"/>
</dbReference>
<dbReference type="PANTHER" id="PTHR45904:SF2">
    <property type="entry name" value="TRNA (URACIL-5-)-METHYLTRANSFERASE HOMOLOG A"/>
    <property type="match status" value="1"/>
</dbReference>
<comment type="caution">
    <text evidence="4">Lacks conserved residue(s) required for the propagation of feature annotation.</text>
</comment>
<dbReference type="Gene3D" id="3.30.70.330">
    <property type="match status" value="1"/>
</dbReference>
<accession>A0ABQ9YCP9</accession>
<feature type="compositionally biased region" description="Polar residues" evidence="6">
    <location>
        <begin position="1"/>
        <end position="28"/>
    </location>
</feature>
<feature type="active site" evidence="5">
    <location>
        <position position="627"/>
    </location>
</feature>
<evidence type="ECO:0000256" key="5">
    <source>
        <dbReference type="PROSITE-ProRule" id="PRU10015"/>
    </source>
</evidence>
<feature type="binding site" evidence="4">
    <location>
        <position position="599"/>
    </location>
    <ligand>
        <name>S-adenosyl-L-methionine</name>
        <dbReference type="ChEBI" id="CHEBI:59789"/>
    </ligand>
</feature>
<feature type="region of interest" description="Disordered" evidence="6">
    <location>
        <begin position="494"/>
        <end position="519"/>
    </location>
</feature>
<evidence type="ECO:0000256" key="4">
    <source>
        <dbReference type="PROSITE-ProRule" id="PRU01024"/>
    </source>
</evidence>
<feature type="region of interest" description="Disordered" evidence="6">
    <location>
        <begin position="108"/>
        <end position="168"/>
    </location>
</feature>
<feature type="compositionally biased region" description="Acidic residues" evidence="6">
    <location>
        <begin position="506"/>
        <end position="517"/>
    </location>
</feature>
<feature type="compositionally biased region" description="Acidic residues" evidence="6">
    <location>
        <begin position="158"/>
        <end position="167"/>
    </location>
</feature>
<organism evidence="7 8">
    <name type="scientific">Blattamonas nauphoetae</name>
    <dbReference type="NCBI Taxonomy" id="2049346"/>
    <lineage>
        <taxon>Eukaryota</taxon>
        <taxon>Metamonada</taxon>
        <taxon>Preaxostyla</taxon>
        <taxon>Oxymonadida</taxon>
        <taxon>Blattamonas</taxon>
    </lineage>
</organism>
<evidence type="ECO:0000256" key="2">
    <source>
        <dbReference type="ARBA" id="ARBA00022679"/>
    </source>
</evidence>
<comment type="caution">
    <text evidence="7">The sequence shown here is derived from an EMBL/GenBank/DDBJ whole genome shotgun (WGS) entry which is preliminary data.</text>
</comment>
<dbReference type="PANTHER" id="PTHR45904">
    <property type="entry name" value="TRNA (URACIL-5-)-METHYLTRANSFERASE"/>
    <property type="match status" value="1"/>
</dbReference>
<feature type="binding site" evidence="4">
    <location>
        <position position="547"/>
    </location>
    <ligand>
        <name>S-adenosyl-L-methionine</name>
        <dbReference type="ChEBI" id="CHEBI:59789"/>
    </ligand>
</feature>
<dbReference type="PROSITE" id="PS01230">
    <property type="entry name" value="TRMA_1"/>
    <property type="match status" value="1"/>
</dbReference>
<feature type="binding site" evidence="4">
    <location>
        <position position="415"/>
    </location>
    <ligand>
        <name>S-adenosyl-L-methionine</name>
        <dbReference type="ChEBI" id="CHEBI:59789"/>
    </ligand>
</feature>
<evidence type="ECO:0000256" key="3">
    <source>
        <dbReference type="ARBA" id="ARBA00022691"/>
    </source>
</evidence>